<evidence type="ECO:0000313" key="3">
    <source>
        <dbReference type="Proteomes" id="UP000613160"/>
    </source>
</evidence>
<gene>
    <name evidence="2" type="ORF">GCM10011335_28810</name>
</gene>
<dbReference type="EMBL" id="BMJJ01000006">
    <property type="protein sequence ID" value="GGD24137.1"/>
    <property type="molecule type" value="Genomic_DNA"/>
</dbReference>
<name>A0A917DBM8_9HYPH</name>
<proteinExistence type="predicted"/>
<keyword evidence="2" id="KW-0808">Transferase</keyword>
<organism evidence="2 3">
    <name type="scientific">Aureimonas glaciei</name>
    <dbReference type="NCBI Taxonomy" id="1776957"/>
    <lineage>
        <taxon>Bacteria</taxon>
        <taxon>Pseudomonadati</taxon>
        <taxon>Pseudomonadota</taxon>
        <taxon>Alphaproteobacteria</taxon>
        <taxon>Hyphomicrobiales</taxon>
        <taxon>Aurantimonadaceae</taxon>
        <taxon>Aureimonas</taxon>
    </lineage>
</organism>
<feature type="domain" description="Glycosyltransferase 2-like" evidence="1">
    <location>
        <begin position="6"/>
        <end position="169"/>
    </location>
</feature>
<evidence type="ECO:0000313" key="2">
    <source>
        <dbReference type="EMBL" id="GGD24137.1"/>
    </source>
</evidence>
<dbReference type="InterPro" id="IPR029044">
    <property type="entry name" value="Nucleotide-diphossugar_trans"/>
</dbReference>
<dbReference type="CDD" id="cd00761">
    <property type="entry name" value="Glyco_tranf_GTA_type"/>
    <property type="match status" value="1"/>
</dbReference>
<reference evidence="2" key="2">
    <citation type="submission" date="2020-09" db="EMBL/GenBank/DDBJ databases">
        <authorList>
            <person name="Sun Q."/>
            <person name="Zhou Y."/>
        </authorList>
    </citation>
    <scope>NUCLEOTIDE SEQUENCE</scope>
    <source>
        <strain evidence="2">CGMCC 1.15493</strain>
    </source>
</reference>
<accession>A0A917DBM8</accession>
<dbReference type="Proteomes" id="UP000613160">
    <property type="component" value="Unassembled WGS sequence"/>
</dbReference>
<sequence>MQPDVSVIIAAYNAEAGIARAIRSALAQTGVTVEVIVADDQSSDHTAAIVRTFSGDGVRLLRLPRNLGPGGARNAGLLAATGRWVAILDSDDVMRPERLARMISLGTQRSAVIVTDNLEVVQEGSSSGEVMFPGDRLAAVPEISLADFIASNVIFEATFNYGYMKPIFERAFIEREALRYDESLRIGEDYTFLASALAKGGRCVVDPEPGYVYYIRKASISRVLEPRHVASMLAADASFQRTHTLDPAARRAFMRRQRSLRQAASFLSVVQHLKDRAPVKALGAALRDPAAIRHLRMPLMARLQRLTSVRAKAP</sequence>
<dbReference type="GO" id="GO:0016740">
    <property type="term" value="F:transferase activity"/>
    <property type="evidence" value="ECO:0007669"/>
    <property type="project" value="UniProtKB-KW"/>
</dbReference>
<keyword evidence="3" id="KW-1185">Reference proteome</keyword>
<evidence type="ECO:0000259" key="1">
    <source>
        <dbReference type="Pfam" id="PF00535"/>
    </source>
</evidence>
<reference evidence="2" key="1">
    <citation type="journal article" date="2014" name="Int. J. Syst. Evol. Microbiol.">
        <title>Complete genome sequence of Corynebacterium casei LMG S-19264T (=DSM 44701T), isolated from a smear-ripened cheese.</title>
        <authorList>
            <consortium name="US DOE Joint Genome Institute (JGI-PGF)"/>
            <person name="Walter F."/>
            <person name="Albersmeier A."/>
            <person name="Kalinowski J."/>
            <person name="Ruckert C."/>
        </authorList>
    </citation>
    <scope>NUCLEOTIDE SEQUENCE</scope>
    <source>
        <strain evidence="2">CGMCC 1.15493</strain>
    </source>
</reference>
<dbReference type="PANTHER" id="PTHR43685">
    <property type="entry name" value="GLYCOSYLTRANSFERASE"/>
    <property type="match status" value="1"/>
</dbReference>
<comment type="caution">
    <text evidence="2">The sequence shown here is derived from an EMBL/GenBank/DDBJ whole genome shotgun (WGS) entry which is preliminary data.</text>
</comment>
<dbReference type="SUPFAM" id="SSF53448">
    <property type="entry name" value="Nucleotide-diphospho-sugar transferases"/>
    <property type="match status" value="1"/>
</dbReference>
<dbReference type="Pfam" id="PF00535">
    <property type="entry name" value="Glycos_transf_2"/>
    <property type="match status" value="1"/>
</dbReference>
<dbReference type="InterPro" id="IPR050834">
    <property type="entry name" value="Glycosyltransf_2"/>
</dbReference>
<protein>
    <submittedName>
        <fullName evidence="2">Glycosyl transferase</fullName>
    </submittedName>
</protein>
<dbReference type="InterPro" id="IPR001173">
    <property type="entry name" value="Glyco_trans_2-like"/>
</dbReference>
<dbReference type="AlphaFoldDB" id="A0A917DBM8"/>
<dbReference type="PANTHER" id="PTHR43685:SF2">
    <property type="entry name" value="GLYCOSYLTRANSFERASE 2-LIKE DOMAIN-CONTAINING PROTEIN"/>
    <property type="match status" value="1"/>
</dbReference>
<dbReference type="RefSeq" id="WP_188851808.1">
    <property type="nucleotide sequence ID" value="NZ_BMJJ01000006.1"/>
</dbReference>
<dbReference type="Gene3D" id="3.90.550.10">
    <property type="entry name" value="Spore Coat Polysaccharide Biosynthesis Protein SpsA, Chain A"/>
    <property type="match status" value="1"/>
</dbReference>